<dbReference type="OMA" id="MPANNSH"/>
<reference evidence="4" key="1">
    <citation type="journal article" date="2014" name="Nat. Genet.">
        <title>A reference genome for common bean and genome-wide analysis of dual domestications.</title>
        <authorList>
            <person name="Schmutz J."/>
            <person name="McClean P.E."/>
            <person name="Mamidi S."/>
            <person name="Wu G.A."/>
            <person name="Cannon S.B."/>
            <person name="Grimwood J."/>
            <person name="Jenkins J."/>
            <person name="Shu S."/>
            <person name="Song Q."/>
            <person name="Chavarro C."/>
            <person name="Torres-Torres M."/>
            <person name="Geffroy V."/>
            <person name="Moghaddam S.M."/>
            <person name="Gao D."/>
            <person name="Abernathy B."/>
            <person name="Barry K."/>
            <person name="Blair M."/>
            <person name="Brick M.A."/>
            <person name="Chovatia M."/>
            <person name="Gepts P."/>
            <person name="Goodstein D.M."/>
            <person name="Gonzales M."/>
            <person name="Hellsten U."/>
            <person name="Hyten D.L."/>
            <person name="Jia G."/>
            <person name="Kelly J.D."/>
            <person name="Kudrna D."/>
            <person name="Lee R."/>
            <person name="Richard M.M."/>
            <person name="Miklas P.N."/>
            <person name="Osorno J.M."/>
            <person name="Rodrigues J."/>
            <person name="Thareau V."/>
            <person name="Urrea C.A."/>
            <person name="Wang M."/>
            <person name="Yu Y."/>
            <person name="Zhang M."/>
            <person name="Wing R.A."/>
            <person name="Cregan P.B."/>
            <person name="Rokhsar D.S."/>
            <person name="Jackson S.A."/>
        </authorList>
    </citation>
    <scope>NUCLEOTIDE SEQUENCE [LARGE SCALE GENOMIC DNA]</scope>
    <source>
        <strain evidence="4">cv. G19833</strain>
    </source>
</reference>
<sequence length="460" mass="51715">MVFLFPHKTENLHMMPFFGSLDFVKKVMAMQRAEHLPIHTNTPFLTSNSNQSHQHQPQESNFNDEETPLDDILARLEALLTILGFNQSSLLSFTVSWTAFVAVGVAVPLVALQVYDTDKNQIKGFEIGIVAFQSCLAAVSLICLSRNLRKYGLTRFLFVDRHVAQMPCFHHDYVKQISGSLRLIILWVLSCFLLKTAREITRLSLVEEGSLWLSFAVLMALIVSWTCVTAISFSACVLFHLVCSLQLIHFDDYGKLLQRENDVLVFMEEHIRLRYHLSKISHRFRIFLLLQFLVVTASQFVTLLQVTGYGGALTFISGGDFAVSTLVQVVGIIICLHAATKISHRAQGIVSLASRWHAFVTCTSDASELRYCAGTGSLEAAKHLNSMFLDYSESNLESSNTQVASYMSSHHKRQAFVMYLQTNGGGISIFGWTVDRSLVNTIFFFELTLVTFVLSRTILS</sequence>
<evidence type="ECO:0000313" key="3">
    <source>
        <dbReference type="EMBL" id="ESW35729.1"/>
    </source>
</evidence>
<evidence type="ECO:0000256" key="1">
    <source>
        <dbReference type="SAM" id="MobiDB-lite"/>
    </source>
</evidence>
<dbReference type="Proteomes" id="UP000000226">
    <property type="component" value="Chromosome 1"/>
</dbReference>
<name>V7D044_PHAVU</name>
<feature type="transmembrane region" description="Helical" evidence="2">
    <location>
        <begin position="90"/>
        <end position="115"/>
    </location>
</feature>
<feature type="transmembrane region" description="Helical" evidence="2">
    <location>
        <begin position="321"/>
        <end position="339"/>
    </location>
</feature>
<dbReference type="EMBL" id="CM002288">
    <property type="protein sequence ID" value="ESW35729.1"/>
    <property type="molecule type" value="Genomic_DNA"/>
</dbReference>
<dbReference type="OrthoDB" id="1897957at2759"/>
<keyword evidence="2" id="KW-0812">Transmembrane</keyword>
<keyword evidence="2" id="KW-1133">Transmembrane helix</keyword>
<dbReference type="PANTHER" id="PTHR31963">
    <property type="entry name" value="RAS GUANINE NUCLEOTIDE EXCHANGE FACTOR K"/>
    <property type="match status" value="1"/>
</dbReference>
<keyword evidence="2" id="KW-0472">Membrane</keyword>
<dbReference type="AlphaFoldDB" id="V7D044"/>
<gene>
    <name evidence="3" type="ORF">PHAVU_001G259900g</name>
</gene>
<proteinExistence type="predicted"/>
<accession>V7D044</accession>
<dbReference type="PANTHER" id="PTHR31963:SF2">
    <property type="entry name" value="ZINC FINGER CONSTANS-LIKE PROTEIN (DUF3537)"/>
    <property type="match status" value="1"/>
</dbReference>
<evidence type="ECO:0000313" key="4">
    <source>
        <dbReference type="Proteomes" id="UP000000226"/>
    </source>
</evidence>
<dbReference type="Gramene" id="ESW35729">
    <property type="protein sequence ID" value="ESW35729"/>
    <property type="gene ID" value="PHAVU_001G259900g"/>
</dbReference>
<protein>
    <submittedName>
        <fullName evidence="3">Uncharacterized protein</fullName>
    </submittedName>
</protein>
<dbReference type="Pfam" id="PF12056">
    <property type="entry name" value="DUF3537"/>
    <property type="match status" value="1"/>
</dbReference>
<dbReference type="STRING" id="3885.V7D044"/>
<organism evidence="3 4">
    <name type="scientific">Phaseolus vulgaris</name>
    <name type="common">Kidney bean</name>
    <name type="synonym">French bean</name>
    <dbReference type="NCBI Taxonomy" id="3885"/>
    <lineage>
        <taxon>Eukaryota</taxon>
        <taxon>Viridiplantae</taxon>
        <taxon>Streptophyta</taxon>
        <taxon>Embryophyta</taxon>
        <taxon>Tracheophyta</taxon>
        <taxon>Spermatophyta</taxon>
        <taxon>Magnoliopsida</taxon>
        <taxon>eudicotyledons</taxon>
        <taxon>Gunneridae</taxon>
        <taxon>Pentapetalae</taxon>
        <taxon>rosids</taxon>
        <taxon>fabids</taxon>
        <taxon>Fabales</taxon>
        <taxon>Fabaceae</taxon>
        <taxon>Papilionoideae</taxon>
        <taxon>50 kb inversion clade</taxon>
        <taxon>NPAAA clade</taxon>
        <taxon>indigoferoid/millettioid clade</taxon>
        <taxon>Phaseoleae</taxon>
        <taxon>Phaseolus</taxon>
    </lineage>
</organism>
<feature type="transmembrane region" description="Helical" evidence="2">
    <location>
        <begin position="286"/>
        <end position="309"/>
    </location>
</feature>
<feature type="transmembrane region" description="Helical" evidence="2">
    <location>
        <begin position="179"/>
        <end position="197"/>
    </location>
</feature>
<dbReference type="eggNOG" id="ENOG502QUH7">
    <property type="taxonomic scope" value="Eukaryota"/>
</dbReference>
<feature type="compositionally biased region" description="Low complexity" evidence="1">
    <location>
        <begin position="47"/>
        <end position="61"/>
    </location>
</feature>
<feature type="region of interest" description="Disordered" evidence="1">
    <location>
        <begin position="44"/>
        <end position="64"/>
    </location>
</feature>
<feature type="transmembrane region" description="Helical" evidence="2">
    <location>
        <begin position="438"/>
        <end position="459"/>
    </location>
</feature>
<feature type="transmembrane region" description="Helical" evidence="2">
    <location>
        <begin position="127"/>
        <end position="145"/>
    </location>
</feature>
<keyword evidence="4" id="KW-1185">Reference proteome</keyword>
<feature type="transmembrane region" description="Helical" evidence="2">
    <location>
        <begin position="209"/>
        <end position="242"/>
    </location>
</feature>
<dbReference type="InterPro" id="IPR021924">
    <property type="entry name" value="DUF3537"/>
</dbReference>
<evidence type="ECO:0000256" key="2">
    <source>
        <dbReference type="SAM" id="Phobius"/>
    </source>
</evidence>
<dbReference type="SMR" id="V7D044"/>